<keyword evidence="4" id="KW-0963">Cytoplasm</keyword>
<feature type="compositionally biased region" description="Low complexity" evidence="7">
    <location>
        <begin position="249"/>
        <end position="269"/>
    </location>
</feature>
<evidence type="ECO:0000256" key="4">
    <source>
        <dbReference type="ARBA" id="ARBA00022490"/>
    </source>
</evidence>
<dbReference type="PANTHER" id="PTHR15350:SF5">
    <property type="entry name" value="COP9 SIGNALOSOME COMPLEX SUBUNIT 7"/>
    <property type="match status" value="1"/>
</dbReference>
<evidence type="ECO:0000256" key="2">
    <source>
        <dbReference type="ARBA" id="ARBA00004496"/>
    </source>
</evidence>
<dbReference type="GO" id="GO:0008180">
    <property type="term" value="C:COP9 signalosome"/>
    <property type="evidence" value="ECO:0007669"/>
    <property type="project" value="UniProtKB-KW"/>
</dbReference>
<dbReference type="EMBL" id="BT076863">
    <property type="protein sequence ID" value="ACO11287.1"/>
    <property type="molecule type" value="mRNA"/>
</dbReference>
<dbReference type="Pfam" id="PF22061">
    <property type="entry name" value="CSN7_HB_subdom"/>
    <property type="match status" value="1"/>
</dbReference>
<evidence type="ECO:0000256" key="7">
    <source>
        <dbReference type="SAM" id="MobiDB-lite"/>
    </source>
</evidence>
<dbReference type="InterPro" id="IPR000717">
    <property type="entry name" value="PCI_dom"/>
</dbReference>
<keyword evidence="6" id="KW-0539">Nucleus</keyword>
<feature type="compositionally biased region" description="Gly residues" evidence="7">
    <location>
        <begin position="270"/>
        <end position="282"/>
    </location>
</feature>
<comment type="similarity">
    <text evidence="3">Belongs to the CSN7/EIF3M family. CSN7 subfamily.</text>
</comment>
<keyword evidence="5" id="KW-0736">Signalosome</keyword>
<feature type="domain" description="PCI" evidence="8">
    <location>
        <begin position="1"/>
        <end position="155"/>
    </location>
</feature>
<feature type="region of interest" description="Disordered" evidence="7">
    <location>
        <begin position="220"/>
        <end position="282"/>
    </location>
</feature>
<dbReference type="PROSITE" id="PS50250">
    <property type="entry name" value="PCI"/>
    <property type="match status" value="1"/>
</dbReference>
<dbReference type="Pfam" id="PF18392">
    <property type="entry name" value="CSN7a_helixI"/>
    <property type="match status" value="1"/>
</dbReference>
<evidence type="ECO:0000256" key="5">
    <source>
        <dbReference type="ARBA" id="ARBA00022790"/>
    </source>
</evidence>
<protein>
    <submittedName>
        <fullName evidence="9">COP9 signalosome complex subunit 7a</fullName>
    </submittedName>
</protein>
<reference evidence="9" key="1">
    <citation type="submission" date="2009-03" db="EMBL/GenBank/DDBJ databases">
        <title>Caligus rogercresseyi ESTs and full-length cDNAs.</title>
        <authorList>
            <person name="Yasuike M."/>
            <person name="von Schalburg K."/>
            <person name="Cooper G."/>
            <person name="Leong J."/>
            <person name="Jones S.R.M."/>
            <person name="Koop B.F."/>
        </authorList>
    </citation>
    <scope>NUCLEOTIDE SEQUENCE</scope>
    <source>
        <tissue evidence="9">Whole body</tissue>
    </source>
</reference>
<dbReference type="InterPro" id="IPR045237">
    <property type="entry name" value="COPS7/eIF3m"/>
</dbReference>
<dbReference type="GO" id="GO:0005737">
    <property type="term" value="C:cytoplasm"/>
    <property type="evidence" value="ECO:0007669"/>
    <property type="project" value="UniProtKB-SubCell"/>
</dbReference>
<sequence length="282" mass="30677">MGSTSNAELEQFILLGKTAKGAAASSLILRVLEAPGVYVFGELLDLPNVCALGDSPDFASHLDLLKLFAYGTYKDYQGDKYPPLSEGMRKKLRLLTIVSLASGRKVLAYDELLRELDLKSVREIEDLIIEGSNCRVIQGKLDQKSSHFEVDFAKGRDIHKEDVSSIINTLTSWCGSCDGILSCLENEANRANALKAESIKHKNEVASKHTLLMRSVKDQQMNESMMTDDPDSRMDVDRSLLDRKDNKKGPPSKSKGGSRSSGSSGASNSKGGGGGGGNFWQK</sequence>
<evidence type="ECO:0000256" key="1">
    <source>
        <dbReference type="ARBA" id="ARBA00004123"/>
    </source>
</evidence>
<accession>C1BQI4</accession>
<evidence type="ECO:0000259" key="8">
    <source>
        <dbReference type="PROSITE" id="PS50250"/>
    </source>
</evidence>
<proteinExistence type="evidence at transcript level"/>
<feature type="compositionally biased region" description="Basic and acidic residues" evidence="7">
    <location>
        <begin position="230"/>
        <end position="248"/>
    </location>
</feature>
<dbReference type="GO" id="GO:0010387">
    <property type="term" value="P:COP9 signalosome assembly"/>
    <property type="evidence" value="ECO:0007669"/>
    <property type="project" value="InterPro"/>
</dbReference>
<dbReference type="PANTHER" id="PTHR15350">
    <property type="entry name" value="COP9 SIGNALOSOME COMPLEX SUBUNIT 7/DENDRITIC CELL PROTEIN GA17"/>
    <property type="match status" value="1"/>
</dbReference>
<evidence type="ECO:0000256" key="3">
    <source>
        <dbReference type="ARBA" id="ARBA00008482"/>
    </source>
</evidence>
<evidence type="ECO:0000313" key="9">
    <source>
        <dbReference type="EMBL" id="ACO11287.1"/>
    </source>
</evidence>
<dbReference type="AlphaFoldDB" id="C1BQI4"/>
<gene>
    <name evidence="9" type="primary">CSN7A</name>
</gene>
<organism evidence="9">
    <name type="scientific">Caligus rogercresseyi</name>
    <name type="common">Sea louse</name>
    <dbReference type="NCBI Taxonomy" id="217165"/>
    <lineage>
        <taxon>Eukaryota</taxon>
        <taxon>Metazoa</taxon>
        <taxon>Ecdysozoa</taxon>
        <taxon>Arthropoda</taxon>
        <taxon>Crustacea</taxon>
        <taxon>Multicrustacea</taxon>
        <taxon>Hexanauplia</taxon>
        <taxon>Copepoda</taxon>
        <taxon>Siphonostomatoida</taxon>
        <taxon>Caligidae</taxon>
        <taxon>Caligus</taxon>
    </lineage>
</organism>
<dbReference type="SMART" id="SM00088">
    <property type="entry name" value="PINT"/>
    <property type="match status" value="1"/>
</dbReference>
<dbReference type="InterPro" id="IPR041481">
    <property type="entry name" value="CSN7_helixI"/>
</dbReference>
<name>C1BQI4_CALRO</name>
<evidence type="ECO:0000256" key="6">
    <source>
        <dbReference type="ARBA" id="ARBA00023242"/>
    </source>
</evidence>
<comment type="subcellular location">
    <subcellularLocation>
        <location evidence="2">Cytoplasm</location>
    </subcellularLocation>
    <subcellularLocation>
        <location evidence="1">Nucleus</location>
    </subcellularLocation>
</comment>